<dbReference type="InterPro" id="IPR002347">
    <property type="entry name" value="SDR_fam"/>
</dbReference>
<dbReference type="Pfam" id="PF00106">
    <property type="entry name" value="adh_short"/>
    <property type="match status" value="1"/>
</dbReference>
<evidence type="ECO:0000313" key="1">
    <source>
        <dbReference type="EMBL" id="CAK7913024.1"/>
    </source>
</evidence>
<dbReference type="InterPro" id="IPR036291">
    <property type="entry name" value="NAD(P)-bd_dom_sf"/>
</dbReference>
<dbReference type="SUPFAM" id="SSF51735">
    <property type="entry name" value="NAD(P)-binding Rossmann-fold domains"/>
    <property type="match status" value="1"/>
</dbReference>
<dbReference type="PANTHER" id="PTHR45458">
    <property type="entry name" value="SHORT-CHAIN DEHYDROGENASE/REDUCTASE SDR"/>
    <property type="match status" value="1"/>
</dbReference>
<sequence>MSTVYFITGGNRGIGYNLVEQLAARPNTKVITTARDVEKATQLKDLQKKHSNVEVLKLDVSSEESIDTLDGQLQKVAPEGIDIFISNAGIADAYYAVKDAPRSVWLKHHQTNVLGPIFVYQVVRPYLLKKSTRQIVFVSSIAGSVGGFIPFSTSAYGQSKAALNMTVKQISFEDAADGFTVIAIHPGMVSTDMGQYGITKFPEGNFDHILAMVITPEVSATKQLEVIDGLTKESNGVFYSYDGTIAPY</sequence>
<dbReference type="PRINTS" id="PR00081">
    <property type="entry name" value="GDHRDH"/>
</dbReference>
<dbReference type="PANTHER" id="PTHR45458:SF3">
    <property type="entry name" value="CHAIN DEHYDROGENASE (ATSC), PUTATIVE-RELATED"/>
    <property type="match status" value="1"/>
</dbReference>
<dbReference type="Proteomes" id="UP001497600">
    <property type="component" value="Chromosome F"/>
</dbReference>
<dbReference type="InterPro" id="IPR052184">
    <property type="entry name" value="SDR_enzymes"/>
</dbReference>
<dbReference type="EMBL" id="OZ004258">
    <property type="protein sequence ID" value="CAK7913024.1"/>
    <property type="molecule type" value="Genomic_DNA"/>
</dbReference>
<dbReference type="Gene3D" id="3.40.50.720">
    <property type="entry name" value="NAD(P)-binding Rossmann-like Domain"/>
    <property type="match status" value="1"/>
</dbReference>
<proteinExistence type="predicted"/>
<reference evidence="1 2" key="1">
    <citation type="submission" date="2024-01" db="EMBL/GenBank/DDBJ databases">
        <authorList>
            <consortium name="Genoscope - CEA"/>
            <person name="William W."/>
        </authorList>
    </citation>
    <scope>NUCLEOTIDE SEQUENCE [LARGE SCALE GENOMIC DNA]</scope>
    <source>
        <strain evidence="1 2">29B2s-10</strain>
    </source>
</reference>
<accession>A0ABP0EIX3</accession>
<dbReference type="CDD" id="cd05325">
    <property type="entry name" value="carb_red_sniffer_like_SDR_c"/>
    <property type="match status" value="1"/>
</dbReference>
<protein>
    <submittedName>
        <fullName evidence="1">Benzil reductase ((S)-benzoin forming) Irc24p</fullName>
    </submittedName>
</protein>
<keyword evidence="2" id="KW-1185">Reference proteome</keyword>
<organism evidence="1 2">
    <name type="scientific">[Candida] anglica</name>
    <dbReference type="NCBI Taxonomy" id="148631"/>
    <lineage>
        <taxon>Eukaryota</taxon>
        <taxon>Fungi</taxon>
        <taxon>Dikarya</taxon>
        <taxon>Ascomycota</taxon>
        <taxon>Saccharomycotina</taxon>
        <taxon>Pichiomycetes</taxon>
        <taxon>Debaryomycetaceae</taxon>
        <taxon>Kurtzmaniella</taxon>
    </lineage>
</organism>
<gene>
    <name evidence="1" type="primary">IRC24</name>
    <name evidence="1" type="ORF">CAAN4_F09692</name>
</gene>
<evidence type="ECO:0000313" key="2">
    <source>
        <dbReference type="Proteomes" id="UP001497600"/>
    </source>
</evidence>
<name>A0ABP0EIX3_9ASCO</name>